<dbReference type="AlphaFoldDB" id="A0A4Y2JFF5"/>
<comment type="caution">
    <text evidence="1">The sequence shown here is derived from an EMBL/GenBank/DDBJ whole genome shotgun (WGS) entry which is preliminary data.</text>
</comment>
<evidence type="ECO:0000313" key="2">
    <source>
        <dbReference type="Proteomes" id="UP000499080"/>
    </source>
</evidence>
<proteinExistence type="predicted"/>
<evidence type="ECO:0000313" key="1">
    <source>
        <dbReference type="EMBL" id="GBM87906.1"/>
    </source>
</evidence>
<dbReference type="Proteomes" id="UP000499080">
    <property type="component" value="Unassembled WGS sequence"/>
</dbReference>
<keyword evidence="2" id="KW-1185">Reference proteome</keyword>
<protein>
    <submittedName>
        <fullName evidence="1">Uncharacterized protein</fullName>
    </submittedName>
</protein>
<sequence>MAAISFECSAYSGTAPNDAERTMVSPLYTAALPQPRSGSLSFRHPLASPAPYEIFDVTKGGENLFVGSLIFTPILRLAWVATPAAFGKIHARNKVIVTEWRHAQKRMMF</sequence>
<organism evidence="1 2">
    <name type="scientific">Araneus ventricosus</name>
    <name type="common">Orbweaver spider</name>
    <name type="synonym">Epeira ventricosa</name>
    <dbReference type="NCBI Taxonomy" id="182803"/>
    <lineage>
        <taxon>Eukaryota</taxon>
        <taxon>Metazoa</taxon>
        <taxon>Ecdysozoa</taxon>
        <taxon>Arthropoda</taxon>
        <taxon>Chelicerata</taxon>
        <taxon>Arachnida</taxon>
        <taxon>Araneae</taxon>
        <taxon>Araneomorphae</taxon>
        <taxon>Entelegynae</taxon>
        <taxon>Araneoidea</taxon>
        <taxon>Araneidae</taxon>
        <taxon>Araneus</taxon>
    </lineage>
</organism>
<gene>
    <name evidence="1" type="ORF">AVEN_170921_1</name>
</gene>
<name>A0A4Y2JFF5_ARAVE</name>
<reference evidence="1 2" key="1">
    <citation type="journal article" date="2019" name="Sci. Rep.">
        <title>Orb-weaving spider Araneus ventricosus genome elucidates the spidroin gene catalogue.</title>
        <authorList>
            <person name="Kono N."/>
            <person name="Nakamura H."/>
            <person name="Ohtoshi R."/>
            <person name="Moran D.A.P."/>
            <person name="Shinohara A."/>
            <person name="Yoshida Y."/>
            <person name="Fujiwara M."/>
            <person name="Mori M."/>
            <person name="Tomita M."/>
            <person name="Arakawa K."/>
        </authorList>
    </citation>
    <scope>NUCLEOTIDE SEQUENCE [LARGE SCALE GENOMIC DNA]</scope>
</reference>
<dbReference type="EMBL" id="BGPR01003419">
    <property type="protein sequence ID" value="GBM87906.1"/>
    <property type="molecule type" value="Genomic_DNA"/>
</dbReference>
<accession>A0A4Y2JFF5</accession>